<proteinExistence type="predicted"/>
<feature type="domain" description="DUF218" evidence="1">
    <location>
        <begin position="64"/>
        <end position="198"/>
    </location>
</feature>
<gene>
    <name evidence="2" type="ORF">FYJ29_11875</name>
</gene>
<reference evidence="2 3" key="1">
    <citation type="submission" date="2019-08" db="EMBL/GenBank/DDBJ databases">
        <title>In-depth cultivation of the pig gut microbiome towards novel bacterial diversity and tailored functional studies.</title>
        <authorList>
            <person name="Wylensek D."/>
            <person name="Hitch T.C.A."/>
            <person name="Clavel T."/>
        </authorList>
    </citation>
    <scope>NUCLEOTIDE SEQUENCE [LARGE SCALE GENOMIC DNA]</scope>
    <source>
        <strain evidence="2 3">Oil-RF-744-WCA-WT-10</strain>
    </source>
</reference>
<dbReference type="AlphaFoldDB" id="A0A6L5XG17"/>
<dbReference type="PANTHER" id="PTHR30336:SF20">
    <property type="entry name" value="DUF218 DOMAIN-CONTAINING PROTEIN"/>
    <property type="match status" value="1"/>
</dbReference>
<comment type="caution">
    <text evidence="2">The sequence shown here is derived from an EMBL/GenBank/DDBJ whole genome shotgun (WGS) entry which is preliminary data.</text>
</comment>
<protein>
    <submittedName>
        <fullName evidence="2">Vancomycin high temperature exclusion protein</fullName>
    </submittedName>
</protein>
<accession>A0A6L5XG17</accession>
<dbReference type="PANTHER" id="PTHR30336">
    <property type="entry name" value="INNER MEMBRANE PROTEIN, PROBABLE PERMEASE"/>
    <property type="match status" value="1"/>
</dbReference>
<dbReference type="InterPro" id="IPR051599">
    <property type="entry name" value="Cell_Envelope_Assoc"/>
</dbReference>
<dbReference type="GO" id="GO:0005886">
    <property type="term" value="C:plasma membrane"/>
    <property type="evidence" value="ECO:0007669"/>
    <property type="project" value="TreeGrafter"/>
</dbReference>
<sequence length="214" mass="24155">MPHRPGSPAVKRHTGKAAVAWLAALLVLLVLYSAFCEWQVTAAATGLCYTDARALPHNRVGLLLGTGRLNRYGDPNPYYYRRVDAAAQLYRLHKIDTVLISGNHTGAYNEPAMMRVDLQRRGVPEGVIVEDGKGYSTIQSISRARQVFRLHRFTVISQRFHNERALYMARDYGLDCVAYDCGNYQSGGFSAIRMVMRERLSRLKAVTLHFFSKM</sequence>
<dbReference type="Proteomes" id="UP000483362">
    <property type="component" value="Unassembled WGS sequence"/>
</dbReference>
<keyword evidence="3" id="KW-1185">Reference proteome</keyword>
<organism evidence="2 3">
    <name type="scientific">Sodaliphilus pleomorphus</name>
    <dbReference type="NCBI Taxonomy" id="2606626"/>
    <lineage>
        <taxon>Bacteria</taxon>
        <taxon>Pseudomonadati</taxon>
        <taxon>Bacteroidota</taxon>
        <taxon>Bacteroidia</taxon>
        <taxon>Bacteroidales</taxon>
        <taxon>Muribaculaceae</taxon>
        <taxon>Sodaliphilus</taxon>
    </lineage>
</organism>
<dbReference type="CDD" id="cd06259">
    <property type="entry name" value="YdcF-like"/>
    <property type="match status" value="1"/>
</dbReference>
<evidence type="ECO:0000259" key="1">
    <source>
        <dbReference type="Pfam" id="PF02698"/>
    </source>
</evidence>
<evidence type="ECO:0000313" key="2">
    <source>
        <dbReference type="EMBL" id="MSS18447.1"/>
    </source>
</evidence>
<dbReference type="EMBL" id="VULT01000021">
    <property type="protein sequence ID" value="MSS18447.1"/>
    <property type="molecule type" value="Genomic_DNA"/>
</dbReference>
<name>A0A6L5XG17_9BACT</name>
<dbReference type="InterPro" id="IPR003848">
    <property type="entry name" value="DUF218"/>
</dbReference>
<dbReference type="Pfam" id="PF02698">
    <property type="entry name" value="DUF218"/>
    <property type="match status" value="1"/>
</dbReference>
<evidence type="ECO:0000313" key="3">
    <source>
        <dbReference type="Proteomes" id="UP000483362"/>
    </source>
</evidence>